<dbReference type="GO" id="GO:0005975">
    <property type="term" value="P:carbohydrate metabolic process"/>
    <property type="evidence" value="ECO:0007669"/>
    <property type="project" value="InterPro"/>
</dbReference>
<organism evidence="1 2">
    <name type="scientific">Nocardioides panaciterrulae</name>
    <dbReference type="NCBI Taxonomy" id="661492"/>
    <lineage>
        <taxon>Bacteria</taxon>
        <taxon>Bacillati</taxon>
        <taxon>Actinomycetota</taxon>
        <taxon>Actinomycetes</taxon>
        <taxon>Propionibacteriales</taxon>
        <taxon>Nocardioidaceae</taxon>
        <taxon>Nocardioides</taxon>
    </lineage>
</organism>
<protein>
    <submittedName>
        <fullName evidence="1">Lantibiotic modifying enzyme</fullName>
    </submittedName>
</protein>
<dbReference type="InterPro" id="IPR012341">
    <property type="entry name" value="6hp_glycosidase-like_sf"/>
</dbReference>
<dbReference type="RefSeq" id="WP_218851571.1">
    <property type="nucleotide sequence ID" value="NZ_JACCBG010000001.1"/>
</dbReference>
<accession>A0A7Y9E9X3</accession>
<sequence length="446" mass="47116">MTTDAHREVAEAAWMWVLDHVREEEGPWLPVSVTDGWQDAGPAADRDCLYAGIAGLAPVLSEIAQSRPLTVAERRLAVRIVDRLSAKAATRTEASLYDGLAGDATALRMLAPAHAPIALHRLAELMTLDGWVTTLIEDAPERFLTDVVTGTAGVVMAATWVGGDEAESIALTGCDALLEAADRTVGLDWGSWPGAPSRGPNYSHGTAGIASALAVAGATYGRADLVEAAVLGAKHLLAVGRLDDGGFVVPHTIPPSKREVEPTTYNWCHGPTGTSHLFAALAHAGVTEVNGLGVHDLRRRCLRSVLDSGVPQRLRPGFWDNDGRCCGTAGVGDVLLDAAQDAPDAVDAAALLAAARAMGDALVERSIRVGDRSFWRFVEHRHEPPLLPPGTSWMQGAAGIAAFLFRLARVIDNGLDAPVIDRPDEWWAVPAGVRCSSAPAGFLDAF</sequence>
<dbReference type="GO" id="GO:0031179">
    <property type="term" value="P:peptide modification"/>
    <property type="evidence" value="ECO:0007669"/>
    <property type="project" value="InterPro"/>
</dbReference>
<gene>
    <name evidence="1" type="ORF">BJZ21_003943</name>
</gene>
<dbReference type="EMBL" id="JACCBG010000001">
    <property type="protein sequence ID" value="NYD43860.1"/>
    <property type="molecule type" value="Genomic_DNA"/>
</dbReference>
<dbReference type="Pfam" id="PF05147">
    <property type="entry name" value="LANC_like"/>
    <property type="match status" value="1"/>
</dbReference>
<dbReference type="InterPro" id="IPR007822">
    <property type="entry name" value="LANC-like"/>
</dbReference>
<dbReference type="SUPFAM" id="SSF158745">
    <property type="entry name" value="LanC-like"/>
    <property type="match status" value="1"/>
</dbReference>
<dbReference type="SMART" id="SM01260">
    <property type="entry name" value="LANC_like"/>
    <property type="match status" value="1"/>
</dbReference>
<dbReference type="Gene3D" id="1.50.10.10">
    <property type="match status" value="1"/>
</dbReference>
<proteinExistence type="predicted"/>
<reference evidence="1 2" key="1">
    <citation type="submission" date="2020-07" db="EMBL/GenBank/DDBJ databases">
        <title>Sequencing the genomes of 1000 actinobacteria strains.</title>
        <authorList>
            <person name="Klenk H.-P."/>
        </authorList>
    </citation>
    <scope>NUCLEOTIDE SEQUENCE [LARGE SCALE GENOMIC DNA]</scope>
    <source>
        <strain evidence="1 2">DSM 21350</strain>
    </source>
</reference>
<dbReference type="PRINTS" id="PR01950">
    <property type="entry name" value="LANCSUPER"/>
</dbReference>
<name>A0A7Y9E9X3_9ACTN</name>
<evidence type="ECO:0000313" key="2">
    <source>
        <dbReference type="Proteomes" id="UP000535511"/>
    </source>
</evidence>
<comment type="caution">
    <text evidence="1">The sequence shown here is derived from an EMBL/GenBank/DDBJ whole genome shotgun (WGS) entry which is preliminary data.</text>
</comment>
<dbReference type="AlphaFoldDB" id="A0A7Y9E9X3"/>
<dbReference type="Proteomes" id="UP000535511">
    <property type="component" value="Unassembled WGS sequence"/>
</dbReference>
<dbReference type="CDD" id="cd04434">
    <property type="entry name" value="LanC_like"/>
    <property type="match status" value="1"/>
</dbReference>
<evidence type="ECO:0000313" key="1">
    <source>
        <dbReference type="EMBL" id="NYD43860.1"/>
    </source>
</evidence>
<keyword evidence="2" id="KW-1185">Reference proteome</keyword>